<dbReference type="PROSITE" id="PS50110">
    <property type="entry name" value="RESPONSE_REGULATORY"/>
    <property type="match status" value="1"/>
</dbReference>
<name>A0A1V9F0V8_9BACT</name>
<dbReference type="PANTHER" id="PTHR44591:SF3">
    <property type="entry name" value="RESPONSE REGULATORY DOMAIN-CONTAINING PROTEIN"/>
    <property type="match status" value="1"/>
</dbReference>
<protein>
    <recommendedName>
        <fullName evidence="3">Response regulatory domain-containing protein</fullName>
    </recommendedName>
</protein>
<proteinExistence type="predicted"/>
<comment type="caution">
    <text evidence="4">The sequence shown here is derived from an EMBL/GenBank/DDBJ whole genome shotgun (WGS) entry which is preliminary data.</text>
</comment>
<dbReference type="SUPFAM" id="SSF52172">
    <property type="entry name" value="CheY-like"/>
    <property type="match status" value="1"/>
</dbReference>
<gene>
    <name evidence="4" type="ORF">A4H97_25515</name>
</gene>
<dbReference type="InterPro" id="IPR050595">
    <property type="entry name" value="Bact_response_regulator"/>
</dbReference>
<dbReference type="STRING" id="354355.SAMN05660816_05446"/>
<organism evidence="4 5">
    <name type="scientific">Niastella yeongjuensis</name>
    <dbReference type="NCBI Taxonomy" id="354355"/>
    <lineage>
        <taxon>Bacteria</taxon>
        <taxon>Pseudomonadati</taxon>
        <taxon>Bacteroidota</taxon>
        <taxon>Chitinophagia</taxon>
        <taxon>Chitinophagales</taxon>
        <taxon>Chitinophagaceae</taxon>
        <taxon>Niastella</taxon>
    </lineage>
</organism>
<evidence type="ECO:0000256" key="1">
    <source>
        <dbReference type="ARBA" id="ARBA00022553"/>
    </source>
</evidence>
<keyword evidence="5" id="KW-1185">Reference proteome</keyword>
<evidence type="ECO:0000313" key="4">
    <source>
        <dbReference type="EMBL" id="OQP51980.1"/>
    </source>
</evidence>
<dbReference type="AlphaFoldDB" id="A0A1V9F0V8"/>
<dbReference type="OrthoDB" id="7631574at2"/>
<dbReference type="PANTHER" id="PTHR44591">
    <property type="entry name" value="STRESS RESPONSE REGULATOR PROTEIN 1"/>
    <property type="match status" value="1"/>
</dbReference>
<dbReference type="EMBL" id="LVXG01000009">
    <property type="protein sequence ID" value="OQP51980.1"/>
    <property type="molecule type" value="Genomic_DNA"/>
</dbReference>
<evidence type="ECO:0000313" key="5">
    <source>
        <dbReference type="Proteomes" id="UP000192610"/>
    </source>
</evidence>
<dbReference type="Proteomes" id="UP000192610">
    <property type="component" value="Unassembled WGS sequence"/>
</dbReference>
<dbReference type="Pfam" id="PF00072">
    <property type="entry name" value="Response_reg"/>
    <property type="match status" value="1"/>
</dbReference>
<evidence type="ECO:0000259" key="3">
    <source>
        <dbReference type="PROSITE" id="PS50110"/>
    </source>
</evidence>
<feature type="domain" description="Response regulatory" evidence="3">
    <location>
        <begin position="6"/>
        <end position="128"/>
    </location>
</feature>
<keyword evidence="1 2" id="KW-0597">Phosphoprotein</keyword>
<dbReference type="RefSeq" id="WP_081198162.1">
    <property type="nucleotide sequence ID" value="NZ_FOCZ01000013.1"/>
</dbReference>
<dbReference type="SMART" id="SM00448">
    <property type="entry name" value="REC"/>
    <property type="match status" value="1"/>
</dbReference>
<dbReference type="CDD" id="cd00156">
    <property type="entry name" value="REC"/>
    <property type="match status" value="1"/>
</dbReference>
<dbReference type="InterPro" id="IPR001789">
    <property type="entry name" value="Sig_transdc_resp-reg_receiver"/>
</dbReference>
<sequence>MDFPKKVLLIDDDYDEFDILNSALNECCKEVDLIYEKNANSALTRMANDNADTVAEIVFLDWRMPRISGKDVLISIRKLPQYMQIPVVIFTGNLDPAYLNEAKELGATFLMEKPFDLSDLYQKLEYLFSLDWRHIKSPGQRI</sequence>
<feature type="modified residue" description="4-aspartylphosphate" evidence="2">
    <location>
        <position position="61"/>
    </location>
</feature>
<evidence type="ECO:0000256" key="2">
    <source>
        <dbReference type="PROSITE-ProRule" id="PRU00169"/>
    </source>
</evidence>
<reference evidence="5" key="1">
    <citation type="submission" date="2016-04" db="EMBL/GenBank/DDBJ databases">
        <authorList>
            <person name="Chen L."/>
            <person name="Zhuang W."/>
            <person name="Wang G."/>
        </authorList>
    </citation>
    <scope>NUCLEOTIDE SEQUENCE [LARGE SCALE GENOMIC DNA]</scope>
    <source>
        <strain evidence="5">17621</strain>
    </source>
</reference>
<dbReference type="GO" id="GO:0000160">
    <property type="term" value="P:phosphorelay signal transduction system"/>
    <property type="evidence" value="ECO:0007669"/>
    <property type="project" value="InterPro"/>
</dbReference>
<accession>A0A1V9F0V8</accession>
<dbReference type="InterPro" id="IPR011006">
    <property type="entry name" value="CheY-like_superfamily"/>
</dbReference>
<dbReference type="Gene3D" id="3.40.50.2300">
    <property type="match status" value="1"/>
</dbReference>